<dbReference type="Proteomes" id="UP000297777">
    <property type="component" value="Unassembled WGS sequence"/>
</dbReference>
<reference evidence="1 2" key="1">
    <citation type="submission" date="2017-12" db="EMBL/GenBank/DDBJ databases">
        <title>Comparative genomics of Botrytis spp.</title>
        <authorList>
            <person name="Valero-Jimenez C.A."/>
            <person name="Tapia P."/>
            <person name="Veloso J."/>
            <person name="Silva-Moreno E."/>
            <person name="Staats M."/>
            <person name="Valdes J.H."/>
            <person name="Van Kan J.A.L."/>
        </authorList>
    </citation>
    <scope>NUCLEOTIDE SEQUENCE [LARGE SCALE GENOMIC DNA]</scope>
    <source>
        <strain evidence="1 2">Bt9001</strain>
    </source>
</reference>
<organism evidence="1 2">
    <name type="scientific">Botrytis tulipae</name>
    <dbReference type="NCBI Taxonomy" id="87230"/>
    <lineage>
        <taxon>Eukaryota</taxon>
        <taxon>Fungi</taxon>
        <taxon>Dikarya</taxon>
        <taxon>Ascomycota</taxon>
        <taxon>Pezizomycotina</taxon>
        <taxon>Leotiomycetes</taxon>
        <taxon>Helotiales</taxon>
        <taxon>Sclerotiniaceae</taxon>
        <taxon>Botrytis</taxon>
    </lineage>
</organism>
<gene>
    <name evidence="1" type="ORF">BTUL_0145g00250</name>
</gene>
<proteinExistence type="predicted"/>
<evidence type="ECO:0000313" key="1">
    <source>
        <dbReference type="EMBL" id="TGO10077.1"/>
    </source>
</evidence>
<dbReference type="EMBL" id="PQXH01000145">
    <property type="protein sequence ID" value="TGO10077.1"/>
    <property type="molecule type" value="Genomic_DNA"/>
</dbReference>
<evidence type="ECO:0000313" key="2">
    <source>
        <dbReference type="Proteomes" id="UP000297777"/>
    </source>
</evidence>
<keyword evidence="2" id="KW-1185">Reference proteome</keyword>
<sequence>MLQNHESFSTNSNFPDPSRFSVVSYLNSPNSVMTVDIFLKLFLSKMTQKDEEYFGYSDTGCLD</sequence>
<accession>A0A4Z1EM88</accession>
<dbReference type="AlphaFoldDB" id="A0A4Z1EM88"/>
<name>A0A4Z1EM88_9HELO</name>
<protein>
    <submittedName>
        <fullName evidence="1">Uncharacterized protein</fullName>
    </submittedName>
</protein>
<comment type="caution">
    <text evidence="1">The sequence shown here is derived from an EMBL/GenBank/DDBJ whole genome shotgun (WGS) entry which is preliminary data.</text>
</comment>